<feature type="compositionally biased region" description="Basic and acidic residues" evidence="1">
    <location>
        <begin position="1061"/>
        <end position="1074"/>
    </location>
</feature>
<dbReference type="EMBL" id="CM035410">
    <property type="protein sequence ID" value="KAH7436482.1"/>
    <property type="molecule type" value="Genomic_DNA"/>
</dbReference>
<feature type="compositionally biased region" description="Polar residues" evidence="1">
    <location>
        <begin position="243"/>
        <end position="253"/>
    </location>
</feature>
<dbReference type="PANTHER" id="PTHR15000">
    <property type="entry name" value="ERYTHROID DIFFERENTIATION-RELATED FACTOR 1"/>
    <property type="match status" value="1"/>
</dbReference>
<accession>A0A8T2UM24</accession>
<evidence type="ECO:0000256" key="1">
    <source>
        <dbReference type="SAM" id="MobiDB-lite"/>
    </source>
</evidence>
<reference evidence="3" key="1">
    <citation type="submission" date="2021-08" db="EMBL/GenBank/DDBJ databases">
        <title>WGS assembly of Ceratopteris richardii.</title>
        <authorList>
            <person name="Marchant D.B."/>
            <person name="Chen G."/>
            <person name="Jenkins J."/>
            <person name="Shu S."/>
            <person name="Leebens-Mack J."/>
            <person name="Grimwood J."/>
            <person name="Schmutz J."/>
            <person name="Soltis P."/>
            <person name="Soltis D."/>
            <person name="Chen Z.-H."/>
        </authorList>
    </citation>
    <scope>NUCLEOTIDE SEQUENCE</scope>
    <source>
        <strain evidence="3">Whitten #5841</strain>
        <tissue evidence="3">Leaf</tissue>
    </source>
</reference>
<dbReference type="OrthoDB" id="419432at2759"/>
<comment type="caution">
    <text evidence="3">The sequence shown here is derived from an EMBL/GenBank/DDBJ whole genome shotgun (WGS) entry which is preliminary data.</text>
</comment>
<evidence type="ECO:0000259" key="2">
    <source>
        <dbReference type="Pfam" id="PF23788"/>
    </source>
</evidence>
<feature type="domain" description="EDRF1 N-terminal" evidence="2">
    <location>
        <begin position="151"/>
        <end position="195"/>
    </location>
</feature>
<feature type="region of interest" description="Disordered" evidence="1">
    <location>
        <begin position="289"/>
        <end position="320"/>
    </location>
</feature>
<proteinExistence type="predicted"/>
<dbReference type="Proteomes" id="UP000825935">
    <property type="component" value="Chromosome 5"/>
</dbReference>
<feature type="compositionally biased region" description="Polar residues" evidence="1">
    <location>
        <begin position="311"/>
        <end position="320"/>
    </location>
</feature>
<feature type="domain" description="EDRF1 N-terminal" evidence="2">
    <location>
        <begin position="331"/>
        <end position="612"/>
    </location>
</feature>
<feature type="compositionally biased region" description="Low complexity" evidence="1">
    <location>
        <begin position="978"/>
        <end position="992"/>
    </location>
</feature>
<dbReference type="InterPro" id="IPR056582">
    <property type="entry name" value="EDRF1_N"/>
</dbReference>
<feature type="region of interest" description="Disordered" evidence="1">
    <location>
        <begin position="605"/>
        <end position="629"/>
    </location>
</feature>
<dbReference type="Pfam" id="PF23788">
    <property type="entry name" value="EDRF1_N"/>
    <property type="match status" value="2"/>
</dbReference>
<evidence type="ECO:0000313" key="3">
    <source>
        <dbReference type="EMBL" id="KAH7436482.1"/>
    </source>
</evidence>
<dbReference type="GO" id="GO:0045893">
    <property type="term" value="P:positive regulation of DNA-templated transcription"/>
    <property type="evidence" value="ECO:0007669"/>
    <property type="project" value="TreeGrafter"/>
</dbReference>
<dbReference type="InterPro" id="IPR011990">
    <property type="entry name" value="TPR-like_helical_dom_sf"/>
</dbReference>
<feature type="compositionally biased region" description="Polar residues" evidence="1">
    <location>
        <begin position="686"/>
        <end position="708"/>
    </location>
</feature>
<feature type="region of interest" description="Disordered" evidence="1">
    <location>
        <begin position="237"/>
        <end position="261"/>
    </location>
</feature>
<feature type="compositionally biased region" description="Basic and acidic residues" evidence="1">
    <location>
        <begin position="1034"/>
        <end position="1045"/>
    </location>
</feature>
<dbReference type="Gene3D" id="1.25.40.10">
    <property type="entry name" value="Tetratricopeptide repeat domain"/>
    <property type="match status" value="1"/>
</dbReference>
<keyword evidence="4" id="KW-1185">Reference proteome</keyword>
<gene>
    <name evidence="3" type="ORF">KP509_05G021900</name>
</gene>
<feature type="compositionally biased region" description="Polar residues" evidence="1">
    <location>
        <begin position="606"/>
        <end position="628"/>
    </location>
</feature>
<feature type="compositionally biased region" description="Basic and acidic residues" evidence="1">
    <location>
        <begin position="1014"/>
        <end position="1024"/>
    </location>
</feature>
<dbReference type="OMA" id="RNWQKSI"/>
<organism evidence="3 4">
    <name type="scientific">Ceratopteris richardii</name>
    <name type="common">Triangle waterfern</name>
    <dbReference type="NCBI Taxonomy" id="49495"/>
    <lineage>
        <taxon>Eukaryota</taxon>
        <taxon>Viridiplantae</taxon>
        <taxon>Streptophyta</taxon>
        <taxon>Embryophyta</taxon>
        <taxon>Tracheophyta</taxon>
        <taxon>Polypodiopsida</taxon>
        <taxon>Polypodiidae</taxon>
        <taxon>Polypodiales</taxon>
        <taxon>Pteridineae</taxon>
        <taxon>Pteridaceae</taxon>
        <taxon>Parkerioideae</taxon>
        <taxon>Ceratopteris</taxon>
    </lineage>
</organism>
<dbReference type="InterPro" id="IPR019734">
    <property type="entry name" value="TPR_rpt"/>
</dbReference>
<evidence type="ECO:0000313" key="4">
    <source>
        <dbReference type="Proteomes" id="UP000825935"/>
    </source>
</evidence>
<feature type="region of interest" description="Disordered" evidence="1">
    <location>
        <begin position="978"/>
        <end position="1085"/>
    </location>
</feature>
<name>A0A8T2UM24_CERRI</name>
<dbReference type="PANTHER" id="PTHR15000:SF1">
    <property type="entry name" value="ERYTHROID DIFFERENTIATION-RELATED FACTOR 1"/>
    <property type="match status" value="1"/>
</dbReference>
<sequence>MEALSSPKENYTELPVSPLYFQVSKGTGEGPLHCVGSLQIQQKSQVGFICGSLPVPTDDEAINCRYATATQAAIIPAISIQNDRLMPPQYRILPNKTDINRLFLSEAQDNQLLPVTSRRVPEGVHELCRAWGNNYHTHPLARKCEALAVSGLAGCGDQIDVIAPVEILKKIFKIPYSKARLSIAVQRVGQTLILNTGPDVDEGDGAIRTKKSQAKAKEKSLFVKFAMQSVRAEACDCPPANVEESSPPNMTSHSKSDGLSEFDDDLLKQQSHIGGWNYTVDDFVKNKSSGPTKSLNVGRGHSRQHFEGNDPRTSSSGHGTFSGVNLLEKSSLMGEQQRDPHYDPGNHKRPSSEGFLRVLFWQLEDVRMLLGSDLLLFSNDKHVAVSLHLWETARQVTPLMWLDIWLDNVMASVPELAICYHHNGIVQGYELLKTDDIFLLKGLSADGTSFFDRHVVQQNALSVLRFLQENCKQDLGTYWLFKNSGEDLVQLFDLSVISSNRTAGTKKDMGKESLPPSWIRGKGSCSLPLGILLYRLAHRLSFSQDPSDRYKCAIFFKNCLDLLGEHDHLFVRASAHEHFARLILKCHEELGSMLGPLLVEARNPDDSLSQQSALESPASMSNNGNPNTRALEACKQDTTFKLKPETSNIETSLTVFCESQDVLQREKEISDSSITVGRDVRRESAHSGSLKNSPSTASRADGSPTVQDQFDVHRADSPPSFSVVASVQARLTAVHHVSHAIKALRWQRQLQDVEGKAFTSESQVFGMNSYVHVVPVCVHGELDRIEYCDIRESEIGPFMESKLLQLVLLLAESYLALGLAYKNEKDISQALKATELACSVYASMPQHFGQYNSRSSYNQKSEWVPVLTSHSVSPNHRSSASQSFCQPFSCDSDSGRHIDKGLFWSRAWVLVGDTYAEYQKFEADNIPEKKYKDNEELLMPEEVIKEVKRLRKKLGQSRKGCSICSLTNCSCENDRANSSISASSSSSCATTSNHFRRQTKKLNPTKVDRRHTKSTSDADVEKRNMPLLNVNGERGSKDFSHESSAKPKLVKSSSVQNPDIISKEAESERGRNEVDVPNDVPKVSGKGHQVTGDIFSYIHATKSIGRRENLSAALQCYDAAILALTEVPLMLEERDLVLRKKGWAYNELGRMKLACGNTKDAEIDFNNAISAFKDAKDQTNVVLIYCNIGHGKRAAAESLVSQLDSVKATGLFEHVLEKLFDDAVSLYTEALQVYGLAKSGLKFLPDDVENEKRPLCNEVITQLAHTFLRLGMLLVRENKNARPIPRIITEPSDCETINSQPMHPVGITMTANDAIREAISLYESLGGLRAQELAFAQYQLACYHKTCCLAAVKSEGKKPNNSVLLQQSKRYLSLADRYWVKALRYYKWFSHPDMFLEILMQRSDLSIAVASAFNALQLLEVALSHLLDARHAQIFCAAIPSEPAQEYIQPSEPVHVKFVQKLQSLLKEMLIAVQNNQSVAAQKNSSICSKNLKNTDTGKKREAHKLDVLKLKEMYRLSLKSRTLDLQRIHELLLS</sequence>
<feature type="region of interest" description="Disordered" evidence="1">
    <location>
        <begin position="674"/>
        <end position="712"/>
    </location>
</feature>
<protein>
    <recommendedName>
        <fullName evidence="2">EDRF1 N-terminal domain-containing protein</fullName>
    </recommendedName>
</protein>
<dbReference type="SMART" id="SM00028">
    <property type="entry name" value="TPR"/>
    <property type="match status" value="2"/>
</dbReference>